<dbReference type="Gene3D" id="1.10.287.950">
    <property type="entry name" value="Methyl-accepting chemotaxis protein"/>
    <property type="match status" value="1"/>
</dbReference>
<keyword evidence="7" id="KW-1133">Transmembrane helix</keyword>
<proteinExistence type="inferred from homology"/>
<dbReference type="PROSITE" id="PS50192">
    <property type="entry name" value="T_SNARE"/>
    <property type="match status" value="1"/>
</dbReference>
<keyword evidence="7" id="KW-0812">Transmembrane</keyword>
<dbReference type="AlphaFoldDB" id="A0A5A7MMS9"/>
<dbReference type="GO" id="GO:0005886">
    <property type="term" value="C:plasma membrane"/>
    <property type="evidence" value="ECO:0007669"/>
    <property type="project" value="UniProtKB-SubCell"/>
</dbReference>
<evidence type="ECO:0000256" key="6">
    <source>
        <dbReference type="SAM" id="MobiDB-lite"/>
    </source>
</evidence>
<evidence type="ECO:0000313" key="12">
    <source>
        <dbReference type="Proteomes" id="UP000322084"/>
    </source>
</evidence>
<dbReference type="Pfam" id="PF00015">
    <property type="entry name" value="MCPsignal"/>
    <property type="match status" value="1"/>
</dbReference>
<dbReference type="InterPro" id="IPR003660">
    <property type="entry name" value="HAMP_dom"/>
</dbReference>
<evidence type="ECO:0000313" key="11">
    <source>
        <dbReference type="EMBL" id="GEQ97257.1"/>
    </source>
</evidence>
<evidence type="ECO:0000256" key="7">
    <source>
        <dbReference type="SAM" id="Phobius"/>
    </source>
</evidence>
<dbReference type="PANTHER" id="PTHR32089">
    <property type="entry name" value="METHYL-ACCEPTING CHEMOTAXIS PROTEIN MCPB"/>
    <property type="match status" value="1"/>
</dbReference>
<dbReference type="InterPro" id="IPR004089">
    <property type="entry name" value="MCPsignal_dom"/>
</dbReference>
<protein>
    <recommendedName>
        <fullName evidence="13">Methyl-accepting chemotaxis protein</fullName>
    </recommendedName>
</protein>
<dbReference type="SMART" id="SM00283">
    <property type="entry name" value="MA"/>
    <property type="match status" value="1"/>
</dbReference>
<feature type="domain" description="Methyl-accepting transducer" evidence="8">
    <location>
        <begin position="312"/>
        <end position="548"/>
    </location>
</feature>
<dbReference type="PROSITE" id="PS50885">
    <property type="entry name" value="HAMP"/>
    <property type="match status" value="1"/>
</dbReference>
<evidence type="ECO:0000259" key="9">
    <source>
        <dbReference type="PROSITE" id="PS50192"/>
    </source>
</evidence>
<evidence type="ECO:0000256" key="3">
    <source>
        <dbReference type="ARBA" id="ARBA00023224"/>
    </source>
</evidence>
<dbReference type="EMBL" id="BKCL01000002">
    <property type="protein sequence ID" value="GEQ97257.1"/>
    <property type="molecule type" value="Genomic_DNA"/>
</dbReference>
<dbReference type="GO" id="GO:0007165">
    <property type="term" value="P:signal transduction"/>
    <property type="evidence" value="ECO:0007669"/>
    <property type="project" value="UniProtKB-KW"/>
</dbReference>
<keyword evidence="2" id="KW-0997">Cell inner membrane</keyword>
<dbReference type="PANTHER" id="PTHR32089:SF112">
    <property type="entry name" value="LYSOZYME-LIKE PROTEIN-RELATED"/>
    <property type="match status" value="1"/>
</dbReference>
<comment type="similarity">
    <text evidence="4">Belongs to the methyl-accepting chemotaxis (MCP) protein family.</text>
</comment>
<dbReference type="PROSITE" id="PS50111">
    <property type="entry name" value="CHEMOTAXIS_TRANSDUC_2"/>
    <property type="match status" value="1"/>
</dbReference>
<evidence type="ECO:0000256" key="1">
    <source>
        <dbReference type="ARBA" id="ARBA00004429"/>
    </source>
</evidence>
<name>A0A5A7MMS9_9PROT</name>
<feature type="domain" description="HAMP" evidence="10">
    <location>
        <begin position="190"/>
        <end position="243"/>
    </location>
</feature>
<dbReference type="RefSeq" id="WP_210431320.1">
    <property type="nucleotide sequence ID" value="NZ_BKCL01000002.1"/>
</dbReference>
<feature type="transmembrane region" description="Helical" evidence="7">
    <location>
        <begin position="12"/>
        <end position="32"/>
    </location>
</feature>
<feature type="domain" description="T-SNARE coiled-coil homology" evidence="9">
    <location>
        <begin position="464"/>
        <end position="526"/>
    </location>
</feature>
<evidence type="ECO:0000256" key="4">
    <source>
        <dbReference type="ARBA" id="ARBA00029447"/>
    </source>
</evidence>
<sequence>MKFVFTVRGRLFVIAAAILFYSFLVFMAVQILKDGGILHRLTFEHLESAHSVTQAMERLEAGDAKTSIEDVRTAVVRVKESGAACLDRMQGGISSLFLTLAGSPEITKACEATVASADRMMAILSGHEAGAGWSARLQDRLAPYANAFFDYSHQLDKPVDDLNSRIVIALVTLTWISGAIGAAYGIWTAFAIAGPITRLEEAVEHLGKGDFSVDVPDMNRPDELGNFARSLDHFKEATAERARLEEENRQRAEDRIRLEQEALAQREKAAEQKRQEDQDRTQAQLKREQDLQALIGEFDSHVAKTLGLVADAMNTLRETAAEIDRATGKVGDGMADTGALSERAANAVAAASDAASDLSRAIEAIAQRQSRADEEVNGASERVQLAVQSVNAFVAVAGEINAITGLINEIAEKTNLLALNATIEAARAGDAGRGFAVVAHEVKGLAQQTAKATGDIGARIQSLQDSSQKASDAVRQIGEIIDRVDNLSKETVAEIDRQSSLMEGIFGNVRSAADDATKVSTRLTHIGLEAKTMRESVGCIGASVEQVTRLSHSLDEEIRQFLSNVKTV</sequence>
<dbReference type="SUPFAM" id="SSF58104">
    <property type="entry name" value="Methyl-accepting chemotaxis protein (MCP) signaling domain"/>
    <property type="match status" value="1"/>
</dbReference>
<dbReference type="CDD" id="cd06225">
    <property type="entry name" value="HAMP"/>
    <property type="match status" value="1"/>
</dbReference>
<evidence type="ECO:0000259" key="10">
    <source>
        <dbReference type="PROSITE" id="PS50885"/>
    </source>
</evidence>
<reference evidence="11 12" key="1">
    <citation type="submission" date="2019-09" db="EMBL/GenBank/DDBJ databases">
        <title>NBRP : Genome information of microbial organism related human and environment.</title>
        <authorList>
            <person name="Hattori M."/>
            <person name="Oshima K."/>
            <person name="Inaba H."/>
            <person name="Suda W."/>
            <person name="Sakamoto M."/>
            <person name="Iino T."/>
            <person name="Kitahara M."/>
            <person name="Oshida Y."/>
            <person name="Iida T."/>
            <person name="Kudo T."/>
            <person name="Itoh T."/>
            <person name="Ohkuma M."/>
        </authorList>
    </citation>
    <scope>NUCLEOTIDE SEQUENCE [LARGE SCALE GENOMIC DNA]</scope>
    <source>
        <strain evidence="11 12">Hi-2</strain>
    </source>
</reference>
<dbReference type="Pfam" id="PF00672">
    <property type="entry name" value="HAMP"/>
    <property type="match status" value="1"/>
</dbReference>
<dbReference type="Gene3D" id="6.10.340.10">
    <property type="match status" value="1"/>
</dbReference>
<organism evidence="11 12">
    <name type="scientific">Iodidimonas gelatinilytica</name>
    <dbReference type="NCBI Taxonomy" id="1236966"/>
    <lineage>
        <taxon>Bacteria</taxon>
        <taxon>Pseudomonadati</taxon>
        <taxon>Pseudomonadota</taxon>
        <taxon>Alphaproteobacteria</taxon>
        <taxon>Iodidimonadales</taxon>
        <taxon>Iodidimonadaceae</taxon>
        <taxon>Iodidimonas</taxon>
    </lineage>
</organism>
<dbReference type="SMART" id="SM00304">
    <property type="entry name" value="HAMP"/>
    <property type="match status" value="1"/>
</dbReference>
<keyword evidence="2" id="KW-1003">Cell membrane</keyword>
<keyword evidence="7" id="KW-0472">Membrane</keyword>
<dbReference type="InterPro" id="IPR000727">
    <property type="entry name" value="T_SNARE_dom"/>
</dbReference>
<feature type="region of interest" description="Disordered" evidence="6">
    <location>
        <begin position="263"/>
        <end position="284"/>
    </location>
</feature>
<dbReference type="Proteomes" id="UP000322084">
    <property type="component" value="Unassembled WGS sequence"/>
</dbReference>
<keyword evidence="3 5" id="KW-0807">Transducer</keyword>
<evidence type="ECO:0000259" key="8">
    <source>
        <dbReference type="PROSITE" id="PS50111"/>
    </source>
</evidence>
<gene>
    <name evidence="11" type="ORF">JCM17844_08940</name>
</gene>
<evidence type="ECO:0008006" key="13">
    <source>
        <dbReference type="Google" id="ProtNLM"/>
    </source>
</evidence>
<evidence type="ECO:0000256" key="5">
    <source>
        <dbReference type="PROSITE-ProRule" id="PRU00284"/>
    </source>
</evidence>
<comment type="caution">
    <text evidence="11">The sequence shown here is derived from an EMBL/GenBank/DDBJ whole genome shotgun (WGS) entry which is preliminary data.</text>
</comment>
<comment type="subcellular location">
    <subcellularLocation>
        <location evidence="1">Cell inner membrane</location>
        <topology evidence="1">Multi-pass membrane protein</topology>
    </subcellularLocation>
</comment>
<feature type="transmembrane region" description="Helical" evidence="7">
    <location>
        <begin position="166"/>
        <end position="187"/>
    </location>
</feature>
<accession>A0A5A7MMS9</accession>
<evidence type="ECO:0000256" key="2">
    <source>
        <dbReference type="ARBA" id="ARBA00022519"/>
    </source>
</evidence>